<dbReference type="AlphaFoldDB" id="A0A0M0L5Z1"/>
<dbReference type="CDD" id="cd01935">
    <property type="entry name" value="Ntn_CGH_like"/>
    <property type="match status" value="1"/>
</dbReference>
<keyword evidence="3" id="KW-1185">Reference proteome</keyword>
<dbReference type="InterPro" id="IPR005079">
    <property type="entry name" value="Peptidase_C45_hydrolase"/>
</dbReference>
<dbReference type="Proteomes" id="UP000037558">
    <property type="component" value="Unassembled WGS sequence"/>
</dbReference>
<dbReference type="STRING" id="284581.AMD01_09455"/>
<protein>
    <submittedName>
        <fullName evidence="2">Peptidase C45</fullName>
    </submittedName>
</protein>
<dbReference type="SUPFAM" id="SSF56235">
    <property type="entry name" value="N-terminal nucleophile aminohydrolases (Ntn hydrolases)"/>
    <property type="match status" value="1"/>
</dbReference>
<reference evidence="3" key="1">
    <citation type="submission" date="2015-08" db="EMBL/GenBank/DDBJ databases">
        <title>Fjat-14210 dsm16467.</title>
        <authorList>
            <person name="Liu B."/>
            <person name="Wang J."/>
            <person name="Zhu Y."/>
            <person name="Liu G."/>
            <person name="Chen Q."/>
            <person name="Chen Z."/>
            <person name="Lan J."/>
            <person name="Che J."/>
            <person name="Ge C."/>
            <person name="Shi H."/>
            <person name="Pan Z."/>
            <person name="Liu X."/>
        </authorList>
    </citation>
    <scope>NUCLEOTIDE SEQUENCE [LARGE SCALE GENOMIC DNA]</scope>
    <source>
        <strain evidence="3">DSM 16467</strain>
    </source>
</reference>
<dbReference type="PANTHER" id="PTHR34180:SF1">
    <property type="entry name" value="BETA-ALANYL-DOPAMINE_CARCININE HYDROLASE"/>
    <property type="match status" value="1"/>
</dbReference>
<dbReference type="InterPro" id="IPR029055">
    <property type="entry name" value="Ntn_hydrolases_N"/>
</dbReference>
<dbReference type="RefSeq" id="WP_053401156.1">
    <property type="nucleotide sequence ID" value="NZ_LILC01000013.1"/>
</dbReference>
<dbReference type="OrthoDB" id="8617387at2"/>
<dbReference type="InterPro" id="IPR047794">
    <property type="entry name" value="C45_proenzyme-like"/>
</dbReference>
<dbReference type="InterPro" id="IPR047801">
    <property type="entry name" value="Peptidase_C45"/>
</dbReference>
<sequence>MSKFIVNVVQQRASSYEIGVTLGKTIKNSPLLATFASVTKSAVTLSEMESVFKSFSPQLIDELKGIADGLEIPYEKAASLFSGYDVPTLPEMGCSAFVNSLYYMRNYDFSPQIYDGIFSLIQPDQGYASCGYNLQLIGRHEGVNEHGLAIGLHFVNNKETQQGIAAWTSVRMVLEQCRSTDEAITLLKEIPHATCYNFSVGDQNGHTAAVEASPSLVMAREGVPLLSCVNHFQQEEMSSKNRQATQGSTKRNDYIHSLGNNQSFKELFHAFSDDDSPLFYTDYEQLFGTMHTFGYSFRDQQIITALARGEVTSFSFREWVDGHDLDATFFEGMIK</sequence>
<gene>
    <name evidence="2" type="ORF">AMD01_09455</name>
</gene>
<dbReference type="PATRIC" id="fig|284581.3.peg.1960"/>
<dbReference type="Gene3D" id="3.60.60.10">
    <property type="entry name" value="Penicillin V Acylase, Chain A"/>
    <property type="match status" value="1"/>
</dbReference>
<dbReference type="EMBL" id="LILC01000013">
    <property type="protein sequence ID" value="KOO46093.1"/>
    <property type="molecule type" value="Genomic_DNA"/>
</dbReference>
<proteinExistence type="predicted"/>
<organism evidence="2 3">
    <name type="scientific">Priestia koreensis</name>
    <dbReference type="NCBI Taxonomy" id="284581"/>
    <lineage>
        <taxon>Bacteria</taxon>
        <taxon>Bacillati</taxon>
        <taxon>Bacillota</taxon>
        <taxon>Bacilli</taxon>
        <taxon>Bacillales</taxon>
        <taxon>Bacillaceae</taxon>
        <taxon>Priestia</taxon>
    </lineage>
</organism>
<dbReference type="Pfam" id="PF03417">
    <property type="entry name" value="AAT"/>
    <property type="match status" value="1"/>
</dbReference>
<dbReference type="PANTHER" id="PTHR34180">
    <property type="entry name" value="PEPTIDASE C45"/>
    <property type="match status" value="1"/>
</dbReference>
<feature type="domain" description="Peptidase C45 hydrolase" evidence="1">
    <location>
        <begin position="101"/>
        <end position="307"/>
    </location>
</feature>
<evidence type="ECO:0000313" key="2">
    <source>
        <dbReference type="EMBL" id="KOO46093.1"/>
    </source>
</evidence>
<evidence type="ECO:0000259" key="1">
    <source>
        <dbReference type="Pfam" id="PF03417"/>
    </source>
</evidence>
<comment type="caution">
    <text evidence="2">The sequence shown here is derived from an EMBL/GenBank/DDBJ whole genome shotgun (WGS) entry which is preliminary data.</text>
</comment>
<name>A0A0M0L5Z1_9BACI</name>
<evidence type="ECO:0000313" key="3">
    <source>
        <dbReference type="Proteomes" id="UP000037558"/>
    </source>
</evidence>
<accession>A0A0M0L5Z1</accession>
<dbReference type="NCBIfam" id="NF040521">
    <property type="entry name" value="C45_proenzyme"/>
    <property type="match status" value="1"/>
</dbReference>